<name>A0A834JFC8_VESGE</name>
<comment type="caution">
    <text evidence="1">The sequence shown here is derived from an EMBL/GenBank/DDBJ whole genome shotgun (WGS) entry which is preliminary data.</text>
</comment>
<dbReference type="EMBL" id="JACSDZ010000014">
    <property type="protein sequence ID" value="KAF7387369.1"/>
    <property type="molecule type" value="Genomic_DNA"/>
</dbReference>
<evidence type="ECO:0000313" key="2">
    <source>
        <dbReference type="Proteomes" id="UP000617340"/>
    </source>
</evidence>
<dbReference type="Proteomes" id="UP000617340">
    <property type="component" value="Unassembled WGS sequence"/>
</dbReference>
<organism evidence="1 2">
    <name type="scientific">Vespula germanica</name>
    <name type="common">German yellow jacket</name>
    <name type="synonym">Paravespula germanica</name>
    <dbReference type="NCBI Taxonomy" id="30212"/>
    <lineage>
        <taxon>Eukaryota</taxon>
        <taxon>Metazoa</taxon>
        <taxon>Ecdysozoa</taxon>
        <taxon>Arthropoda</taxon>
        <taxon>Hexapoda</taxon>
        <taxon>Insecta</taxon>
        <taxon>Pterygota</taxon>
        <taxon>Neoptera</taxon>
        <taxon>Endopterygota</taxon>
        <taxon>Hymenoptera</taxon>
        <taxon>Apocrita</taxon>
        <taxon>Aculeata</taxon>
        <taxon>Vespoidea</taxon>
        <taxon>Vespidae</taxon>
        <taxon>Vespinae</taxon>
        <taxon>Vespula</taxon>
    </lineage>
</organism>
<reference evidence="1" key="1">
    <citation type="journal article" date="2020" name="G3 (Bethesda)">
        <title>High-Quality Assemblies for Three Invasive Social Wasps from the &lt;i&gt;Vespula&lt;/i&gt; Genus.</title>
        <authorList>
            <person name="Harrop T.W.R."/>
            <person name="Guhlin J."/>
            <person name="McLaughlin G.M."/>
            <person name="Permina E."/>
            <person name="Stockwell P."/>
            <person name="Gilligan J."/>
            <person name="Le Lec M.F."/>
            <person name="Gruber M.A.M."/>
            <person name="Quinn O."/>
            <person name="Lovegrove M."/>
            <person name="Duncan E.J."/>
            <person name="Remnant E.J."/>
            <person name="Van Eeckhoven J."/>
            <person name="Graham B."/>
            <person name="Knapp R.A."/>
            <person name="Langford K.W."/>
            <person name="Kronenberg Z."/>
            <person name="Press M.O."/>
            <person name="Eacker S.M."/>
            <person name="Wilson-Rankin E.E."/>
            <person name="Purcell J."/>
            <person name="Lester P.J."/>
            <person name="Dearden P.K."/>
        </authorList>
    </citation>
    <scope>NUCLEOTIDE SEQUENCE</scope>
    <source>
        <strain evidence="1">Linc-1</strain>
    </source>
</reference>
<evidence type="ECO:0000313" key="1">
    <source>
        <dbReference type="EMBL" id="KAF7387369.1"/>
    </source>
</evidence>
<keyword evidence="2" id="KW-1185">Reference proteome</keyword>
<protein>
    <submittedName>
        <fullName evidence="1">Uncharacterized protein</fullName>
    </submittedName>
</protein>
<gene>
    <name evidence="1" type="ORF">HZH68_013046</name>
</gene>
<proteinExistence type="predicted"/>
<sequence>MSNSFEWYEPGVELLDEQQTGMLENKRQQEISRVRISISAIVMNATVVTYAKYLLLMGTVGKLLFLLRKMLHTIGTTHNDPVKIQVTNTGRSYQIPIDEITGRMEATQHSRPIESKSTIQYGEILRGYLCLCCFFYRHSLTVHNE</sequence>
<dbReference type="AlphaFoldDB" id="A0A834JFC8"/>
<accession>A0A834JFC8</accession>